<keyword evidence="1" id="KW-0175">Coiled coil</keyword>
<keyword evidence="5" id="KW-1185">Reference proteome</keyword>
<keyword evidence="3" id="KW-0732">Signal</keyword>
<evidence type="ECO:0000256" key="1">
    <source>
        <dbReference type="SAM" id="Coils"/>
    </source>
</evidence>
<dbReference type="EMBL" id="JBBUKT010000001">
    <property type="protein sequence ID" value="MEK7948965.1"/>
    <property type="molecule type" value="Genomic_DNA"/>
</dbReference>
<gene>
    <name evidence="4" type="ORF">WKV53_00580</name>
</gene>
<feature type="compositionally biased region" description="Pro residues" evidence="2">
    <location>
        <begin position="472"/>
        <end position="489"/>
    </location>
</feature>
<comment type="caution">
    <text evidence="4">The sequence shown here is derived from an EMBL/GenBank/DDBJ whole genome shotgun (WGS) entry which is preliminary data.</text>
</comment>
<feature type="signal peptide" evidence="3">
    <location>
        <begin position="1"/>
        <end position="22"/>
    </location>
</feature>
<feature type="region of interest" description="Disordered" evidence="2">
    <location>
        <begin position="466"/>
        <end position="489"/>
    </location>
</feature>
<proteinExistence type="predicted"/>
<sequence>MKPRSILPLLLAAGMLTPPVQAQDAPAKIREIEQKVLLAKYQKAIQALIGSAREIQSGATGIAPEILDKRVQWLTAVGDQIGGEGKIAAAQGQDMSESADALNDLAWKMITSPDVARNPAIALKLADIAIELGGENADLKPKVLDTRARALFLLGKRDEAIAGQQKAVAAATIEEEKAGLQVTLASYQRGELPDVPAPAGEPGLSIVGDLALASKDLRTSIDEVVALQRQIENAEKENSGLAGDEIDRLKEKLTKQKEELEKLTQVADPSLRPGASDGATYLMAKLRTIVIPKIDFEDASLEEAVDFLRKRSVELDATELDPARKGLNIVVRYTPVKSAPATGKEEPKPEAPHIKSLHLRNVPLAEALRYVCEATRFRYKVDDYAVTLVNPNDQEDLFNRTFHVPPDFGSSLVSIQDLLKMCGVNFPEGASATLINSKVLVVRNTPSEIDKIETLIVAVESSRTNRAASAMPVPPPTPVAPVPVNPPGR</sequence>
<name>A0ABU9ANN1_9BACT</name>
<evidence type="ECO:0000256" key="3">
    <source>
        <dbReference type="SAM" id="SignalP"/>
    </source>
</evidence>
<evidence type="ECO:0000313" key="5">
    <source>
        <dbReference type="Proteomes" id="UP001371305"/>
    </source>
</evidence>
<accession>A0ABU9ANN1</accession>
<reference evidence="4 5" key="1">
    <citation type="submission" date="2024-04" db="EMBL/GenBank/DDBJ databases">
        <title>Luteolibacter sp. isolated from soil.</title>
        <authorList>
            <person name="An J."/>
        </authorList>
    </citation>
    <scope>NUCLEOTIDE SEQUENCE [LARGE SCALE GENOMIC DNA]</scope>
    <source>
        <strain evidence="4 5">Y139</strain>
    </source>
</reference>
<feature type="coiled-coil region" evidence="1">
    <location>
        <begin position="217"/>
        <end position="266"/>
    </location>
</feature>
<organism evidence="4 5">
    <name type="scientific">Luteolibacter soli</name>
    <dbReference type="NCBI Taxonomy" id="3135280"/>
    <lineage>
        <taxon>Bacteria</taxon>
        <taxon>Pseudomonadati</taxon>
        <taxon>Verrucomicrobiota</taxon>
        <taxon>Verrucomicrobiia</taxon>
        <taxon>Verrucomicrobiales</taxon>
        <taxon>Verrucomicrobiaceae</taxon>
        <taxon>Luteolibacter</taxon>
    </lineage>
</organism>
<feature type="chain" id="PRO_5045098497" evidence="3">
    <location>
        <begin position="23"/>
        <end position="489"/>
    </location>
</feature>
<protein>
    <submittedName>
        <fullName evidence="4">Uncharacterized protein</fullName>
    </submittedName>
</protein>
<dbReference type="Proteomes" id="UP001371305">
    <property type="component" value="Unassembled WGS sequence"/>
</dbReference>
<dbReference type="RefSeq" id="WP_341402316.1">
    <property type="nucleotide sequence ID" value="NZ_JBBUKT010000001.1"/>
</dbReference>
<evidence type="ECO:0000313" key="4">
    <source>
        <dbReference type="EMBL" id="MEK7948965.1"/>
    </source>
</evidence>
<evidence type="ECO:0000256" key="2">
    <source>
        <dbReference type="SAM" id="MobiDB-lite"/>
    </source>
</evidence>